<dbReference type="InterPro" id="IPR029044">
    <property type="entry name" value="Nucleotide-diphossugar_trans"/>
</dbReference>
<dbReference type="EMBL" id="JAQAGZ010000013">
    <property type="protein sequence ID" value="MCZ8514794.1"/>
    <property type="molecule type" value="Genomic_DNA"/>
</dbReference>
<evidence type="ECO:0000313" key="10">
    <source>
        <dbReference type="Proteomes" id="UP001527882"/>
    </source>
</evidence>
<dbReference type="PANTHER" id="PTHR19136">
    <property type="entry name" value="MOLYBDENUM COFACTOR GUANYLYLTRANSFERASE"/>
    <property type="match status" value="1"/>
</dbReference>
<keyword evidence="6" id="KW-0342">GTP-binding</keyword>
<proteinExistence type="predicted"/>
<evidence type="ECO:0000256" key="4">
    <source>
        <dbReference type="ARBA" id="ARBA00022741"/>
    </source>
</evidence>
<dbReference type="Proteomes" id="UP001527882">
    <property type="component" value="Unassembled WGS sequence"/>
</dbReference>
<dbReference type="GO" id="GO:0016779">
    <property type="term" value="F:nucleotidyltransferase activity"/>
    <property type="evidence" value="ECO:0007669"/>
    <property type="project" value="UniProtKB-KW"/>
</dbReference>
<dbReference type="Pfam" id="PF12804">
    <property type="entry name" value="NTP_transf_3"/>
    <property type="match status" value="1"/>
</dbReference>
<evidence type="ECO:0000256" key="5">
    <source>
        <dbReference type="ARBA" id="ARBA00022842"/>
    </source>
</evidence>
<keyword evidence="4" id="KW-0547">Nucleotide-binding</keyword>
<dbReference type="InterPro" id="IPR013482">
    <property type="entry name" value="Molybde_CF_guanTrfase"/>
</dbReference>
<keyword evidence="10" id="KW-1185">Reference proteome</keyword>
<name>A0ABT4QD36_9BACL</name>
<keyword evidence="7" id="KW-0501">Molybdenum cofactor biosynthesis</keyword>
<keyword evidence="3" id="KW-0479">Metal-binding</keyword>
<evidence type="ECO:0000256" key="6">
    <source>
        <dbReference type="ARBA" id="ARBA00023134"/>
    </source>
</evidence>
<keyword evidence="9" id="KW-0548">Nucleotidyltransferase</keyword>
<reference evidence="9 10" key="1">
    <citation type="submission" date="2022-12" db="EMBL/GenBank/DDBJ databases">
        <title>Draft genome sequence of Paenibacillus sp. dW9.</title>
        <authorList>
            <person name="Choi E.-W."/>
            <person name="Kim D.-U."/>
        </authorList>
    </citation>
    <scope>NUCLEOTIDE SEQUENCE [LARGE SCALE GENOMIC DNA]</scope>
    <source>
        <strain evidence="10">dW9</strain>
    </source>
</reference>
<dbReference type="InterPro" id="IPR025877">
    <property type="entry name" value="MobA-like_NTP_Trfase"/>
</dbReference>
<evidence type="ECO:0000256" key="7">
    <source>
        <dbReference type="ARBA" id="ARBA00023150"/>
    </source>
</evidence>
<evidence type="ECO:0000259" key="8">
    <source>
        <dbReference type="Pfam" id="PF12804"/>
    </source>
</evidence>
<evidence type="ECO:0000313" key="9">
    <source>
        <dbReference type="EMBL" id="MCZ8514794.1"/>
    </source>
</evidence>
<protein>
    <submittedName>
        <fullName evidence="9">Molybdenum cofactor guanylyltransferase</fullName>
    </submittedName>
</protein>
<evidence type="ECO:0000256" key="2">
    <source>
        <dbReference type="ARBA" id="ARBA00022679"/>
    </source>
</evidence>
<dbReference type="CDD" id="cd02503">
    <property type="entry name" value="MobA"/>
    <property type="match status" value="1"/>
</dbReference>
<feature type="domain" description="MobA-like NTP transferase" evidence="8">
    <location>
        <begin position="4"/>
        <end position="148"/>
    </location>
</feature>
<dbReference type="SUPFAM" id="SSF53448">
    <property type="entry name" value="Nucleotide-diphospho-sugar transferases"/>
    <property type="match status" value="1"/>
</dbReference>
<keyword evidence="1" id="KW-0963">Cytoplasm</keyword>
<dbReference type="RefSeq" id="WP_269883311.1">
    <property type="nucleotide sequence ID" value="NZ_JAQAGZ010000013.1"/>
</dbReference>
<evidence type="ECO:0000256" key="3">
    <source>
        <dbReference type="ARBA" id="ARBA00022723"/>
    </source>
</evidence>
<keyword evidence="5" id="KW-0460">Magnesium</keyword>
<dbReference type="Gene3D" id="3.90.550.10">
    <property type="entry name" value="Spore Coat Polysaccharide Biosynthesis Protein SpsA, Chain A"/>
    <property type="match status" value="1"/>
</dbReference>
<comment type="caution">
    <text evidence="9">The sequence shown here is derived from an EMBL/GenBank/DDBJ whole genome shotgun (WGS) entry which is preliminary data.</text>
</comment>
<keyword evidence="2" id="KW-0808">Transferase</keyword>
<accession>A0ABT4QD36</accession>
<organism evidence="9 10">
    <name type="scientific">Paenibacillus gyeongsangnamensis</name>
    <dbReference type="NCBI Taxonomy" id="3388067"/>
    <lineage>
        <taxon>Bacteria</taxon>
        <taxon>Bacillati</taxon>
        <taxon>Bacillota</taxon>
        <taxon>Bacilli</taxon>
        <taxon>Bacillales</taxon>
        <taxon>Paenibacillaceae</taxon>
        <taxon>Paenibacillus</taxon>
    </lineage>
</organism>
<sequence length="218" mass="24665">MLTGVILAGGKDRRMQGNPKALLPFGPEKLIQRQLRLMQPVCSELIVVTNDPKPFLRLLEPEIRIITDFVPNQGPLGGMHAGLSLARNRDVWLVGNHMPFISSQAAELLQERKHEGFDAALPLVQGGIYPLHGIYDRSCADLIWSLLQGGEPTLNRFLKVLYWGELHETIFQENGIGSGFIESFSRQEEYERLLRQYDASFCDLEKFDSSDINHHGRL</sequence>
<evidence type="ECO:0000256" key="1">
    <source>
        <dbReference type="ARBA" id="ARBA00022490"/>
    </source>
</evidence>
<gene>
    <name evidence="9" type="ORF">O9H85_20695</name>
</gene>
<dbReference type="PANTHER" id="PTHR19136:SF81">
    <property type="entry name" value="MOLYBDENUM COFACTOR GUANYLYLTRANSFERASE"/>
    <property type="match status" value="1"/>
</dbReference>